<name>A0A1M6JIK8_9ACTN</name>
<dbReference type="Gene3D" id="1.10.10.10">
    <property type="entry name" value="Winged helix-like DNA-binding domain superfamily/Winged helix DNA-binding domain"/>
    <property type="match status" value="1"/>
</dbReference>
<dbReference type="GO" id="GO:0016987">
    <property type="term" value="F:sigma factor activity"/>
    <property type="evidence" value="ECO:0007669"/>
    <property type="project" value="UniProtKB-KW"/>
</dbReference>
<evidence type="ECO:0000256" key="4">
    <source>
        <dbReference type="ARBA" id="ARBA00023125"/>
    </source>
</evidence>
<evidence type="ECO:0000256" key="6">
    <source>
        <dbReference type="SAM" id="MobiDB-lite"/>
    </source>
</evidence>
<feature type="domain" description="RNA polymerase sigma factor 70 region 4 type 2" evidence="7">
    <location>
        <begin position="130"/>
        <end position="179"/>
    </location>
</feature>
<sequence length="199" mass="22412">MTDPSGSHPGVGQDRDVSRQADLPKGAKRPSDEVFAVFYRDTYAAAVKFVLGRTAGCDAEALAAEAYILMWHRFLEKGELDKGWLYGVLRNKIGDHYRSQRVRDTVHKELAYRASPSTLDHALATEQQLDIERALQLLKPEQAEVLLLAYWSDLTTAEGARALNLNPVTYRVRLTRAKAEFRRALQLSSRYGPERGLQP</sequence>
<dbReference type="InterPro" id="IPR013249">
    <property type="entry name" value="RNA_pol_sigma70_r4_t2"/>
</dbReference>
<evidence type="ECO:0000256" key="2">
    <source>
        <dbReference type="ARBA" id="ARBA00023015"/>
    </source>
</evidence>
<dbReference type="InterPro" id="IPR039425">
    <property type="entry name" value="RNA_pol_sigma-70-like"/>
</dbReference>
<feature type="region of interest" description="Disordered" evidence="6">
    <location>
        <begin position="1"/>
        <end position="27"/>
    </location>
</feature>
<comment type="similarity">
    <text evidence="1">Belongs to the sigma-70 factor family. ECF subfamily.</text>
</comment>
<gene>
    <name evidence="8" type="ORF">SAMN02745244_02577</name>
</gene>
<dbReference type="InterPro" id="IPR013325">
    <property type="entry name" value="RNA_pol_sigma_r2"/>
</dbReference>
<evidence type="ECO:0000256" key="3">
    <source>
        <dbReference type="ARBA" id="ARBA00023082"/>
    </source>
</evidence>
<dbReference type="PANTHER" id="PTHR43133:SF8">
    <property type="entry name" value="RNA POLYMERASE SIGMA FACTOR HI_1459-RELATED"/>
    <property type="match status" value="1"/>
</dbReference>
<accession>A0A1M6JIK8</accession>
<evidence type="ECO:0000313" key="9">
    <source>
        <dbReference type="Proteomes" id="UP000184512"/>
    </source>
</evidence>
<dbReference type="EMBL" id="FQZG01000050">
    <property type="protein sequence ID" value="SHJ46514.1"/>
    <property type="molecule type" value="Genomic_DNA"/>
</dbReference>
<dbReference type="NCBIfam" id="TIGR02937">
    <property type="entry name" value="sigma70-ECF"/>
    <property type="match status" value="1"/>
</dbReference>
<keyword evidence="9" id="KW-1185">Reference proteome</keyword>
<dbReference type="InterPro" id="IPR036388">
    <property type="entry name" value="WH-like_DNA-bd_sf"/>
</dbReference>
<dbReference type="SUPFAM" id="SSF88946">
    <property type="entry name" value="Sigma2 domain of RNA polymerase sigma factors"/>
    <property type="match status" value="1"/>
</dbReference>
<dbReference type="AlphaFoldDB" id="A0A1M6JIK8"/>
<evidence type="ECO:0000259" key="7">
    <source>
        <dbReference type="Pfam" id="PF08281"/>
    </source>
</evidence>
<protein>
    <submittedName>
        <fullName evidence="8">RNA polymerase sigma-70 factor, ECF subfamily</fullName>
    </submittedName>
</protein>
<reference evidence="8 9" key="1">
    <citation type="submission" date="2016-11" db="EMBL/GenBank/DDBJ databases">
        <authorList>
            <person name="Jaros S."/>
            <person name="Januszkiewicz K."/>
            <person name="Wedrychowicz H."/>
        </authorList>
    </citation>
    <scope>NUCLEOTIDE SEQUENCE [LARGE SCALE GENOMIC DNA]</scope>
    <source>
        <strain evidence="8 9">DSM 12906</strain>
    </source>
</reference>
<evidence type="ECO:0000256" key="5">
    <source>
        <dbReference type="ARBA" id="ARBA00023163"/>
    </source>
</evidence>
<keyword evidence="5" id="KW-0804">Transcription</keyword>
<dbReference type="GO" id="GO:0006352">
    <property type="term" value="P:DNA-templated transcription initiation"/>
    <property type="evidence" value="ECO:0007669"/>
    <property type="project" value="InterPro"/>
</dbReference>
<dbReference type="InterPro" id="IPR013324">
    <property type="entry name" value="RNA_pol_sigma_r3/r4-like"/>
</dbReference>
<keyword evidence="4" id="KW-0238">DNA-binding</keyword>
<keyword evidence="3" id="KW-0731">Sigma factor</keyword>
<proteinExistence type="inferred from homology"/>
<dbReference type="InterPro" id="IPR014284">
    <property type="entry name" value="RNA_pol_sigma-70_dom"/>
</dbReference>
<dbReference type="Gene3D" id="1.10.1740.10">
    <property type="match status" value="1"/>
</dbReference>
<dbReference type="STRING" id="1123357.SAMN02745244_02577"/>
<dbReference type="OrthoDB" id="3777963at2"/>
<dbReference type="GO" id="GO:0003677">
    <property type="term" value="F:DNA binding"/>
    <property type="evidence" value="ECO:0007669"/>
    <property type="project" value="UniProtKB-KW"/>
</dbReference>
<dbReference type="RefSeq" id="WP_073188944.1">
    <property type="nucleotide sequence ID" value="NZ_FQZG01000050.1"/>
</dbReference>
<evidence type="ECO:0000256" key="1">
    <source>
        <dbReference type="ARBA" id="ARBA00010641"/>
    </source>
</evidence>
<dbReference type="SUPFAM" id="SSF88659">
    <property type="entry name" value="Sigma3 and sigma4 domains of RNA polymerase sigma factors"/>
    <property type="match status" value="1"/>
</dbReference>
<evidence type="ECO:0000313" key="8">
    <source>
        <dbReference type="EMBL" id="SHJ46514.1"/>
    </source>
</evidence>
<keyword evidence="2" id="KW-0805">Transcription regulation</keyword>
<dbReference type="Pfam" id="PF08281">
    <property type="entry name" value="Sigma70_r4_2"/>
    <property type="match status" value="1"/>
</dbReference>
<dbReference type="PANTHER" id="PTHR43133">
    <property type="entry name" value="RNA POLYMERASE ECF-TYPE SIGMA FACTO"/>
    <property type="match status" value="1"/>
</dbReference>
<organism evidence="8 9">
    <name type="scientific">Tessaracoccus bendigoensis DSM 12906</name>
    <dbReference type="NCBI Taxonomy" id="1123357"/>
    <lineage>
        <taxon>Bacteria</taxon>
        <taxon>Bacillati</taxon>
        <taxon>Actinomycetota</taxon>
        <taxon>Actinomycetes</taxon>
        <taxon>Propionibacteriales</taxon>
        <taxon>Propionibacteriaceae</taxon>
        <taxon>Tessaracoccus</taxon>
    </lineage>
</organism>
<dbReference type="Proteomes" id="UP000184512">
    <property type="component" value="Unassembled WGS sequence"/>
</dbReference>